<evidence type="ECO:0000313" key="3">
    <source>
        <dbReference type="Proteomes" id="UP000011761"/>
    </source>
</evidence>
<dbReference type="KEGG" id="bcom:BAUCODRAFT_40480"/>
<name>M2MN86_BAUPA</name>
<organism evidence="2 3">
    <name type="scientific">Baudoinia panamericana (strain UAMH 10762)</name>
    <name type="common">Angels' share fungus</name>
    <name type="synonym">Baudoinia compniacensis (strain UAMH 10762)</name>
    <dbReference type="NCBI Taxonomy" id="717646"/>
    <lineage>
        <taxon>Eukaryota</taxon>
        <taxon>Fungi</taxon>
        <taxon>Dikarya</taxon>
        <taxon>Ascomycota</taxon>
        <taxon>Pezizomycotina</taxon>
        <taxon>Dothideomycetes</taxon>
        <taxon>Dothideomycetidae</taxon>
        <taxon>Mycosphaerellales</taxon>
        <taxon>Teratosphaeriaceae</taxon>
        <taxon>Baudoinia</taxon>
    </lineage>
</organism>
<dbReference type="InterPro" id="IPR011032">
    <property type="entry name" value="GroES-like_sf"/>
</dbReference>
<dbReference type="Proteomes" id="UP000011761">
    <property type="component" value="Unassembled WGS sequence"/>
</dbReference>
<keyword evidence="3" id="KW-1185">Reference proteome</keyword>
<dbReference type="PANTHER" id="PTHR11695">
    <property type="entry name" value="ALCOHOL DEHYDROGENASE RELATED"/>
    <property type="match status" value="1"/>
</dbReference>
<dbReference type="RefSeq" id="XP_007679880.1">
    <property type="nucleotide sequence ID" value="XM_007681690.1"/>
</dbReference>
<dbReference type="InterPro" id="IPR050700">
    <property type="entry name" value="YIM1/Zinc_Alcohol_DH_Fams"/>
</dbReference>
<dbReference type="STRING" id="717646.M2MN86"/>
<dbReference type="SUPFAM" id="SSF51735">
    <property type="entry name" value="NAD(P)-binding Rossmann-fold domains"/>
    <property type="match status" value="1"/>
</dbReference>
<evidence type="ECO:0000313" key="2">
    <source>
        <dbReference type="EMBL" id="EMC92908.1"/>
    </source>
</evidence>
<dbReference type="EMBL" id="KB445561">
    <property type="protein sequence ID" value="EMC92908.1"/>
    <property type="molecule type" value="Genomic_DNA"/>
</dbReference>
<dbReference type="InterPro" id="IPR036291">
    <property type="entry name" value="NAD(P)-bd_dom_sf"/>
</dbReference>
<dbReference type="Gene3D" id="3.90.180.10">
    <property type="entry name" value="Medium-chain alcohol dehydrogenases, catalytic domain"/>
    <property type="match status" value="1"/>
</dbReference>
<dbReference type="Gene3D" id="3.40.50.720">
    <property type="entry name" value="NAD(P)-binding Rossmann-like Domain"/>
    <property type="match status" value="1"/>
</dbReference>
<reference evidence="2 3" key="1">
    <citation type="journal article" date="2012" name="PLoS Pathog.">
        <title>Diverse lifestyles and strategies of plant pathogenesis encoded in the genomes of eighteen Dothideomycetes fungi.</title>
        <authorList>
            <person name="Ohm R.A."/>
            <person name="Feau N."/>
            <person name="Henrissat B."/>
            <person name="Schoch C.L."/>
            <person name="Horwitz B.A."/>
            <person name="Barry K.W."/>
            <person name="Condon B.J."/>
            <person name="Copeland A.C."/>
            <person name="Dhillon B."/>
            <person name="Glaser F."/>
            <person name="Hesse C.N."/>
            <person name="Kosti I."/>
            <person name="LaButti K."/>
            <person name="Lindquist E.A."/>
            <person name="Lucas S."/>
            <person name="Salamov A.A."/>
            <person name="Bradshaw R.E."/>
            <person name="Ciuffetti L."/>
            <person name="Hamelin R.C."/>
            <person name="Kema G.H.J."/>
            <person name="Lawrence C."/>
            <person name="Scott J.A."/>
            <person name="Spatafora J.W."/>
            <person name="Turgeon B.G."/>
            <person name="de Wit P.J.G.M."/>
            <person name="Zhong S."/>
            <person name="Goodwin S.B."/>
            <person name="Grigoriev I.V."/>
        </authorList>
    </citation>
    <scope>NUCLEOTIDE SEQUENCE [LARGE SCALE GENOMIC DNA]</scope>
    <source>
        <strain evidence="2 3">UAMH 10762</strain>
    </source>
</reference>
<sequence>MLVKINACALNPVDIQMMNLPLWRLPGYNKPKTCVCDFSGTIIAGGRTGFIQGDEVFGLTLKPMNEAGGALAEIAHFDMANTVAAKKPKEWSHEQAAAISLVWLTAESCIENVAKFVDETSSKRVAVLGGSSAVGMYTIMLAKRRGWKVISTSSSANKDFVLSTLKADEHVDYTSQNVRSSV</sequence>
<dbReference type="Pfam" id="PF08240">
    <property type="entry name" value="ADH_N"/>
    <property type="match status" value="1"/>
</dbReference>
<dbReference type="InterPro" id="IPR013154">
    <property type="entry name" value="ADH-like_N"/>
</dbReference>
<gene>
    <name evidence="2" type="ORF">BAUCODRAFT_40480</name>
</gene>
<dbReference type="HOGENOM" id="CLU_1485391_0_0_1"/>
<accession>M2MN86</accession>
<proteinExistence type="predicted"/>
<dbReference type="AlphaFoldDB" id="M2MN86"/>
<feature type="domain" description="Alcohol dehydrogenase-like N-terminal" evidence="1">
    <location>
        <begin position="2"/>
        <end position="57"/>
    </location>
</feature>
<dbReference type="PANTHER" id="PTHR11695:SF647">
    <property type="entry name" value="ENOYL REDUCTASE (ER) DOMAIN-CONTAINING PROTEIN"/>
    <property type="match status" value="1"/>
</dbReference>
<dbReference type="SUPFAM" id="SSF50129">
    <property type="entry name" value="GroES-like"/>
    <property type="match status" value="1"/>
</dbReference>
<evidence type="ECO:0000259" key="1">
    <source>
        <dbReference type="Pfam" id="PF08240"/>
    </source>
</evidence>
<dbReference type="GO" id="GO:0005739">
    <property type="term" value="C:mitochondrion"/>
    <property type="evidence" value="ECO:0007669"/>
    <property type="project" value="TreeGrafter"/>
</dbReference>
<protein>
    <recommendedName>
        <fullName evidence="1">Alcohol dehydrogenase-like N-terminal domain-containing protein</fullName>
    </recommendedName>
</protein>
<dbReference type="GeneID" id="19113989"/>
<dbReference type="OrthoDB" id="201656at2759"/>
<dbReference type="eggNOG" id="KOG1198">
    <property type="taxonomic scope" value="Eukaryota"/>
</dbReference>
<feature type="non-terminal residue" evidence="2">
    <location>
        <position position="182"/>
    </location>
</feature>